<dbReference type="Proteomes" id="UP000013248">
    <property type="component" value="Unassembled WGS sequence"/>
</dbReference>
<dbReference type="HOGENOM" id="CLU_929055_0_0_6"/>
<feature type="non-terminal residue" evidence="1">
    <location>
        <position position="1"/>
    </location>
</feature>
<protein>
    <submittedName>
        <fullName evidence="1">Uncharacterized protein</fullName>
    </submittedName>
</protein>
<name>N9N5X4_9GAMM</name>
<dbReference type="PATRIC" id="fig|1217705.3.peg.3565"/>
<sequence>AVTDIIGGITGGVGGNPLDAVTDIIGGITGGDLANNPITGAIQTGIDILQGVESLKTEIINTGINTVADTIISAVPQVEHPVGDLADLGTLSFETSRDTVNGTLEAISDLSGGDLSGVLESATGVVGTLINNSSSAADILQHITNDFAFGNPIDIATGVIDGITGSISGSPLGSISEIITNIGNGFDSGDVISGIAQPIQTGITNANLAIDTLQDNLTNLASDSTFETIDSLINVNLGGGDYHISGSVDSILNAITGTVSSTIAVGEPNPNGGSVTDLISLPSQLTSLTDNLFSSINHF</sequence>
<evidence type="ECO:0000313" key="1">
    <source>
        <dbReference type="EMBL" id="ENW98201.1"/>
    </source>
</evidence>
<reference evidence="1 2" key="1">
    <citation type="submission" date="2013-02" db="EMBL/GenBank/DDBJ databases">
        <title>The Genome Sequence of Acinetobacter sp. ANC 3862.</title>
        <authorList>
            <consortium name="The Broad Institute Genome Sequencing Platform"/>
            <consortium name="The Broad Institute Genome Sequencing Center for Infectious Disease"/>
            <person name="Cerqueira G."/>
            <person name="Feldgarden M."/>
            <person name="Courvalin P."/>
            <person name="Perichon B."/>
            <person name="Grillot-Courvalin C."/>
            <person name="Clermont D."/>
            <person name="Rocha E."/>
            <person name="Yoon E.-J."/>
            <person name="Nemec A."/>
            <person name="Walker B."/>
            <person name="Young S.K."/>
            <person name="Zeng Q."/>
            <person name="Gargeya S."/>
            <person name="Fitzgerald M."/>
            <person name="Haas B."/>
            <person name="Abouelleil A."/>
            <person name="Alvarado L."/>
            <person name="Arachchi H.M."/>
            <person name="Berlin A.M."/>
            <person name="Chapman S.B."/>
            <person name="Dewar J."/>
            <person name="Goldberg J."/>
            <person name="Griggs A."/>
            <person name="Gujja S."/>
            <person name="Hansen M."/>
            <person name="Howarth C."/>
            <person name="Imamovic A."/>
            <person name="Larimer J."/>
            <person name="McCowan C."/>
            <person name="Murphy C."/>
            <person name="Neiman D."/>
            <person name="Pearson M."/>
            <person name="Priest M."/>
            <person name="Roberts A."/>
            <person name="Saif S."/>
            <person name="Shea T."/>
            <person name="Sisk P."/>
            <person name="Sykes S."/>
            <person name="Wortman J."/>
            <person name="Nusbaum C."/>
            <person name="Birren B."/>
        </authorList>
    </citation>
    <scope>NUCLEOTIDE SEQUENCE [LARGE SCALE GENOMIC DNA]</scope>
    <source>
        <strain evidence="1 2">ANC 3862</strain>
    </source>
</reference>
<dbReference type="AlphaFoldDB" id="N9N5X4"/>
<proteinExistence type="predicted"/>
<gene>
    <name evidence="1" type="ORF">F900_03677</name>
</gene>
<organism evidence="1 2">
    <name type="scientific">Acinetobacter modestus</name>
    <dbReference type="NCBI Taxonomy" id="1776740"/>
    <lineage>
        <taxon>Bacteria</taxon>
        <taxon>Pseudomonadati</taxon>
        <taxon>Pseudomonadota</taxon>
        <taxon>Gammaproteobacteria</taxon>
        <taxon>Moraxellales</taxon>
        <taxon>Moraxellaceae</taxon>
        <taxon>Acinetobacter</taxon>
    </lineage>
</organism>
<dbReference type="EMBL" id="APRP01000034">
    <property type="protein sequence ID" value="ENW98201.1"/>
    <property type="molecule type" value="Genomic_DNA"/>
</dbReference>
<dbReference type="eggNOG" id="ENOG50339ZY">
    <property type="taxonomic scope" value="Bacteria"/>
</dbReference>
<accession>N9N5X4</accession>
<evidence type="ECO:0000313" key="2">
    <source>
        <dbReference type="Proteomes" id="UP000013248"/>
    </source>
</evidence>
<dbReference type="STRING" id="1217705.F900_03677"/>
<comment type="caution">
    <text evidence="1">The sequence shown here is derived from an EMBL/GenBank/DDBJ whole genome shotgun (WGS) entry which is preliminary data.</text>
</comment>